<dbReference type="Pfam" id="PF02031">
    <property type="entry name" value="Peptidase_M7"/>
    <property type="match status" value="1"/>
</dbReference>
<evidence type="ECO:0000313" key="12">
    <source>
        <dbReference type="Proteomes" id="UP000199408"/>
    </source>
</evidence>
<dbReference type="GO" id="GO:0005576">
    <property type="term" value="C:extracellular region"/>
    <property type="evidence" value="ECO:0007669"/>
    <property type="project" value="InterPro"/>
</dbReference>
<dbReference type="InterPro" id="IPR043504">
    <property type="entry name" value="Peptidase_S1_PA_chymotrypsin"/>
</dbReference>
<evidence type="ECO:0000256" key="9">
    <source>
        <dbReference type="SAM" id="SignalP"/>
    </source>
</evidence>
<dbReference type="STRING" id="47864.GA0070560_1281"/>
<name>A0A1C5JDU1_9ACTN</name>
<keyword evidence="12" id="KW-1185">Reference proteome</keyword>
<accession>A0A1C5JDU1</accession>
<keyword evidence="7" id="KW-1015">Disulfide bond</keyword>
<dbReference type="EMBL" id="FMDN01000028">
    <property type="protein sequence ID" value="SCG68471.1"/>
    <property type="molecule type" value="Genomic_DNA"/>
</dbReference>
<evidence type="ECO:0000256" key="5">
    <source>
        <dbReference type="ARBA" id="ARBA00022723"/>
    </source>
</evidence>
<keyword evidence="5" id="KW-0479">Metal-binding</keyword>
<keyword evidence="6" id="KW-0378">Hydrolase</keyword>
<dbReference type="GO" id="GO:0006508">
    <property type="term" value="P:proteolysis"/>
    <property type="evidence" value="ECO:0007669"/>
    <property type="project" value="InterPro"/>
</dbReference>
<evidence type="ECO:0000256" key="2">
    <source>
        <dbReference type="ARBA" id="ARBA00006571"/>
    </source>
</evidence>
<gene>
    <name evidence="11" type="ORF">GA0070560_1281</name>
</gene>
<dbReference type="GO" id="GO:0008270">
    <property type="term" value="F:zinc ion binding"/>
    <property type="evidence" value="ECO:0007669"/>
    <property type="project" value="InterPro"/>
</dbReference>
<dbReference type="InterPro" id="IPR024079">
    <property type="entry name" value="MetalloPept_cat_dom_sf"/>
</dbReference>
<keyword evidence="6" id="KW-0645">Protease</keyword>
<evidence type="ECO:0000256" key="3">
    <source>
        <dbReference type="ARBA" id="ARBA00012325"/>
    </source>
</evidence>
<comment type="catalytic activity">
    <reaction evidence="1">
        <text>Hydrolyzes proteins with a preference for Tyr or Phe in the P1' position. Has no action on amino-acid p-nitroanilides.</text>
        <dbReference type="EC" id="3.4.24.77"/>
    </reaction>
</comment>
<dbReference type="InterPro" id="IPR001254">
    <property type="entry name" value="Trypsin_dom"/>
</dbReference>
<evidence type="ECO:0000256" key="1">
    <source>
        <dbReference type="ARBA" id="ARBA00000612"/>
    </source>
</evidence>
<dbReference type="AlphaFoldDB" id="A0A1C5JDU1"/>
<evidence type="ECO:0000256" key="8">
    <source>
        <dbReference type="ARBA" id="ARBA00029927"/>
    </source>
</evidence>
<dbReference type="InterPro" id="IPR051487">
    <property type="entry name" value="Ser/Thr_Proteases_Immune/Dev"/>
</dbReference>
<dbReference type="GO" id="GO:0004222">
    <property type="term" value="F:metalloendopeptidase activity"/>
    <property type="evidence" value="ECO:0007669"/>
    <property type="project" value="InterPro"/>
</dbReference>
<keyword evidence="9" id="KW-0732">Signal</keyword>
<evidence type="ECO:0000313" key="11">
    <source>
        <dbReference type="EMBL" id="SCG68471.1"/>
    </source>
</evidence>
<evidence type="ECO:0000256" key="4">
    <source>
        <dbReference type="ARBA" id="ARBA00019129"/>
    </source>
</evidence>
<sequence>MIRRRQLARTAAALLAAVLGATGLVAVETTAASAAVRTVYYDASRAGEFRTNFDQAASIWNSSVSSVRLAPRTPGNITIYVDTGWPRAQTTSLGNGRVWMGWQAVDMGYDRTRIATHEIGHILGLPDRRTGLCSDLMSGSSAPVSCKNAYPSAAEAYRVNQLFGGTLAAPATASYSWSDEGDVTPMVVGGRPATENYPWMVYTSGCTGTLIKANWAVTARHCPTPTSVRVGSINRTSGGTVVRVTRGVNHPTIDVKLLQLASSVGYAPAPIPTTSGAVGTATRIIGWGQTCPQRGCGSAPTIAHELDTSIVSDSRCLGINGPYEICTNNTNGNSGACYGDSGGPQVRKINGVWNLIGATSRAGNNNSTCATGPSIYGDLPSIRTWINTQVGGLPVA</sequence>
<proteinExistence type="inferred from homology"/>
<comment type="similarity">
    <text evidence="2">Belongs to the peptidase M7 family.</text>
</comment>
<dbReference type="GO" id="GO:0004252">
    <property type="term" value="F:serine-type endopeptidase activity"/>
    <property type="evidence" value="ECO:0007669"/>
    <property type="project" value="InterPro"/>
</dbReference>
<reference evidence="12" key="1">
    <citation type="submission" date="2016-06" db="EMBL/GenBank/DDBJ databases">
        <authorList>
            <person name="Varghese N."/>
        </authorList>
    </citation>
    <scope>NUCLEOTIDE SEQUENCE [LARGE SCALE GENOMIC DNA]</scope>
    <source>
        <strain evidence="12">DSM 43171</strain>
    </source>
</reference>
<dbReference type="Gene3D" id="2.40.10.10">
    <property type="entry name" value="Trypsin-like serine proteases"/>
    <property type="match status" value="1"/>
</dbReference>
<feature type="chain" id="PRO_5039179308" description="Extracellular small neutral protease" evidence="9">
    <location>
        <begin position="27"/>
        <end position="396"/>
    </location>
</feature>
<dbReference type="PANTHER" id="PTHR24256">
    <property type="entry name" value="TRYPTASE-RELATED"/>
    <property type="match status" value="1"/>
</dbReference>
<evidence type="ECO:0000256" key="6">
    <source>
        <dbReference type="ARBA" id="ARBA00023049"/>
    </source>
</evidence>
<feature type="domain" description="Peptidase S1" evidence="10">
    <location>
        <begin position="187"/>
        <end position="391"/>
    </location>
</feature>
<keyword evidence="6" id="KW-0482">Metalloprotease</keyword>
<protein>
    <recommendedName>
        <fullName evidence="4">Extracellular small neutral protease</fullName>
        <ecNumber evidence="3">3.4.24.77</ecNumber>
    </recommendedName>
    <alternativeName>
        <fullName evidence="8">Snapalysin</fullName>
    </alternativeName>
</protein>
<dbReference type="InterPro" id="IPR009003">
    <property type="entry name" value="Peptidase_S1_PA"/>
</dbReference>
<dbReference type="PRINTS" id="PR00787">
    <property type="entry name" value="NEUTRALPTASE"/>
</dbReference>
<dbReference type="EC" id="3.4.24.77" evidence="3"/>
<dbReference type="Gene3D" id="3.40.390.10">
    <property type="entry name" value="Collagenase (Catalytic Domain)"/>
    <property type="match status" value="1"/>
</dbReference>
<dbReference type="PROSITE" id="PS50240">
    <property type="entry name" value="TRYPSIN_DOM"/>
    <property type="match status" value="1"/>
</dbReference>
<dbReference type="SUPFAM" id="SSF55486">
    <property type="entry name" value="Metalloproteases ('zincins'), catalytic domain"/>
    <property type="match status" value="1"/>
</dbReference>
<feature type="signal peptide" evidence="9">
    <location>
        <begin position="1"/>
        <end position="26"/>
    </location>
</feature>
<dbReference type="SMART" id="SM00020">
    <property type="entry name" value="Tryp_SPc"/>
    <property type="match status" value="1"/>
</dbReference>
<dbReference type="Proteomes" id="UP000199408">
    <property type="component" value="Unassembled WGS sequence"/>
</dbReference>
<evidence type="ECO:0000259" key="10">
    <source>
        <dbReference type="PROSITE" id="PS50240"/>
    </source>
</evidence>
<dbReference type="SUPFAM" id="SSF50494">
    <property type="entry name" value="Trypsin-like serine proteases"/>
    <property type="match status" value="1"/>
</dbReference>
<organism evidence="11 12">
    <name type="scientific">Micromonospora halophytica</name>
    <dbReference type="NCBI Taxonomy" id="47864"/>
    <lineage>
        <taxon>Bacteria</taxon>
        <taxon>Bacillati</taxon>
        <taxon>Actinomycetota</taxon>
        <taxon>Actinomycetes</taxon>
        <taxon>Micromonosporales</taxon>
        <taxon>Micromonosporaceae</taxon>
        <taxon>Micromonospora</taxon>
    </lineage>
</organism>
<dbReference type="Pfam" id="PF00089">
    <property type="entry name" value="Trypsin"/>
    <property type="match status" value="1"/>
</dbReference>
<evidence type="ECO:0000256" key="7">
    <source>
        <dbReference type="ARBA" id="ARBA00023157"/>
    </source>
</evidence>
<dbReference type="InterPro" id="IPR000013">
    <property type="entry name" value="Peptidase_M7"/>
</dbReference>